<dbReference type="EMBL" id="JAPRBD010000018">
    <property type="protein sequence ID" value="MCZ0690630.1"/>
    <property type="molecule type" value="Genomic_DNA"/>
</dbReference>
<protein>
    <submittedName>
        <fullName evidence="1">TnpV protein</fullName>
    </submittedName>
</protein>
<sequence>MVLILSGTLTKHLADINEAAHDRTVLIVKQMAKQQGITEQLKSSNWLTWLQAMNNIQASARELVFSEIVYA</sequence>
<dbReference type="AlphaFoldDB" id="A0A9Q4EZX5"/>
<dbReference type="RefSeq" id="WP_049903180.1">
    <property type="nucleotide sequence ID" value="NZ_AP031447.1"/>
</dbReference>
<proteinExistence type="predicted"/>
<evidence type="ECO:0000313" key="2">
    <source>
        <dbReference type="EMBL" id="MCZ0690630.1"/>
    </source>
</evidence>
<reference evidence="1" key="1">
    <citation type="submission" date="2022-11" db="EMBL/GenBank/DDBJ databases">
        <title>Temperate bacteriophages infecting mucin-degrading bacterium Ruminococcus gnavus from the human gut.</title>
        <authorList>
            <person name="Buttimer C."/>
        </authorList>
    </citation>
    <scope>NUCLEOTIDE SEQUENCE</scope>
    <source>
        <strain evidence="1">CCUG 49994</strain>
        <strain evidence="2">CCUG 52279</strain>
    </source>
</reference>
<comment type="caution">
    <text evidence="1">The sequence shown here is derived from an EMBL/GenBank/DDBJ whole genome shotgun (WGS) entry which is preliminary data.</text>
</comment>
<dbReference type="InterPro" id="IPR026989">
    <property type="entry name" value="TnpV"/>
</dbReference>
<dbReference type="EMBL" id="JAPRAY010000002">
    <property type="protein sequence ID" value="MCZ0666337.1"/>
    <property type="molecule type" value="Genomic_DNA"/>
</dbReference>
<evidence type="ECO:0000313" key="3">
    <source>
        <dbReference type="Proteomes" id="UP001079535"/>
    </source>
</evidence>
<accession>A0A9Q4EZX5</accession>
<gene>
    <name evidence="2" type="ORF">OZZ16_12050</name>
    <name evidence="1" type="ORF">OZZ17_02120</name>
</gene>
<dbReference type="Proteomes" id="UP001076974">
    <property type="component" value="Unassembled WGS sequence"/>
</dbReference>
<organism evidence="1 3">
    <name type="scientific">Mediterraneibacter gnavus</name>
    <name type="common">Ruminococcus gnavus</name>
    <dbReference type="NCBI Taxonomy" id="33038"/>
    <lineage>
        <taxon>Bacteria</taxon>
        <taxon>Bacillati</taxon>
        <taxon>Bacillota</taxon>
        <taxon>Clostridia</taxon>
        <taxon>Lachnospirales</taxon>
        <taxon>Lachnospiraceae</taxon>
        <taxon>Mediterraneibacter</taxon>
    </lineage>
</organism>
<dbReference type="Pfam" id="PF14198">
    <property type="entry name" value="TnpV"/>
    <property type="match status" value="1"/>
</dbReference>
<dbReference type="Proteomes" id="UP001079535">
    <property type="component" value="Unassembled WGS sequence"/>
</dbReference>
<name>A0A9Q4EZX5_MEDGN</name>
<evidence type="ECO:0000313" key="1">
    <source>
        <dbReference type="EMBL" id="MCZ0666337.1"/>
    </source>
</evidence>